<organism evidence="3 4">
    <name type="scientific">Cinara cedri</name>
    <dbReference type="NCBI Taxonomy" id="506608"/>
    <lineage>
        <taxon>Eukaryota</taxon>
        <taxon>Metazoa</taxon>
        <taxon>Ecdysozoa</taxon>
        <taxon>Arthropoda</taxon>
        <taxon>Hexapoda</taxon>
        <taxon>Insecta</taxon>
        <taxon>Pterygota</taxon>
        <taxon>Neoptera</taxon>
        <taxon>Paraneoptera</taxon>
        <taxon>Hemiptera</taxon>
        <taxon>Sternorrhyncha</taxon>
        <taxon>Aphidomorpha</taxon>
        <taxon>Aphidoidea</taxon>
        <taxon>Aphididae</taxon>
        <taxon>Lachninae</taxon>
        <taxon>Cinara</taxon>
    </lineage>
</organism>
<proteinExistence type="predicted"/>
<keyword evidence="4" id="KW-1185">Reference proteome</keyword>
<dbReference type="InterPro" id="IPR043504">
    <property type="entry name" value="Peptidase_S1_PA_chymotrypsin"/>
</dbReference>
<evidence type="ECO:0000313" key="4">
    <source>
        <dbReference type="Proteomes" id="UP000325440"/>
    </source>
</evidence>
<dbReference type="InterPro" id="IPR001254">
    <property type="entry name" value="Trypsin_dom"/>
</dbReference>
<sequence>MTRFLTDNHNICDRGEYDDGSNIIVDNNKTIGIDYLTWLNSNAIVKMYNKFVCQIKSPGVNKQIGNQIIDFIKKEIFSSNPARDQRQFPLKNTICICQRKNTSKKWLNLDTDGFYRISAFTVNNKGKYPYVGEFAEKGNSFNPHVKYENFENTSIKDLTVKELTSGNYSAQETELRDNKTNTPKPFFEKTRSILPRLPGIAKEIANAVVSDISTDVTPDLPKNLPMTWGLLNFVITNVKKQLQNLKVSCSFKRGENYYTIYVRFDSILFGTQHFEFNALRERIRRRDVPIIEEDESNNNSDNNSNDESDNKSDDESDNEELTTIPVSLLEKNVITITTEEEFIKRASDTHIFPYHVIITASINEQEKWCQGVLIKSNWILTSKTCIKNHFDLNSKRHTKIFLDAINNADSNFIFYSNVILKYYVTVGPTLVEPGPDGLEDMVLLKIVTVPKSTEVTAVDLKLSENDIVEGNCFIVTRCSDGVVRGLLYKLEDREFEIDFGFLKPGTTIVCDDQLLSIKTNETSFYPIFNAKKWIENGIQGKENQKSIRSIK</sequence>
<dbReference type="Proteomes" id="UP000325440">
    <property type="component" value="Unassembled WGS sequence"/>
</dbReference>
<protein>
    <submittedName>
        <fullName evidence="3">Peptidase S1, PA clan,Serine proteases, trypsin domain</fullName>
    </submittedName>
</protein>
<feature type="domain" description="Peptidase S1" evidence="2">
    <location>
        <begin position="349"/>
        <end position="470"/>
    </location>
</feature>
<reference evidence="3 4" key="1">
    <citation type="submission" date="2019-08" db="EMBL/GenBank/DDBJ databases">
        <authorList>
            <person name="Alioto T."/>
            <person name="Alioto T."/>
            <person name="Gomez Garrido J."/>
        </authorList>
    </citation>
    <scope>NUCLEOTIDE SEQUENCE [LARGE SCALE GENOMIC DNA]</scope>
</reference>
<evidence type="ECO:0000256" key="1">
    <source>
        <dbReference type="SAM" id="MobiDB-lite"/>
    </source>
</evidence>
<dbReference type="SUPFAM" id="SSF50494">
    <property type="entry name" value="Trypsin-like serine proteases"/>
    <property type="match status" value="1"/>
</dbReference>
<dbReference type="InterPro" id="IPR009003">
    <property type="entry name" value="Peptidase_S1_PA"/>
</dbReference>
<dbReference type="AlphaFoldDB" id="A0A5E4M5F2"/>
<gene>
    <name evidence="3" type="ORF">CINCED_3A020392</name>
</gene>
<feature type="region of interest" description="Disordered" evidence="1">
    <location>
        <begin position="290"/>
        <end position="321"/>
    </location>
</feature>
<dbReference type="GO" id="GO:0006508">
    <property type="term" value="P:proteolysis"/>
    <property type="evidence" value="ECO:0007669"/>
    <property type="project" value="UniProtKB-KW"/>
</dbReference>
<dbReference type="EMBL" id="CABPRJ010000102">
    <property type="protein sequence ID" value="VVC27385.1"/>
    <property type="molecule type" value="Genomic_DNA"/>
</dbReference>
<dbReference type="GO" id="GO:0004252">
    <property type="term" value="F:serine-type endopeptidase activity"/>
    <property type="evidence" value="ECO:0007669"/>
    <property type="project" value="InterPro"/>
</dbReference>
<dbReference type="OrthoDB" id="8174150at2759"/>
<keyword evidence="3" id="KW-0645">Protease</keyword>
<keyword evidence="3" id="KW-0378">Hydrolase</keyword>
<accession>A0A5E4M5F2</accession>
<evidence type="ECO:0000313" key="3">
    <source>
        <dbReference type="EMBL" id="VVC27385.1"/>
    </source>
</evidence>
<name>A0A5E4M5F2_9HEMI</name>
<evidence type="ECO:0000259" key="2">
    <source>
        <dbReference type="Pfam" id="PF00089"/>
    </source>
</evidence>
<dbReference type="Pfam" id="PF00089">
    <property type="entry name" value="Trypsin"/>
    <property type="match status" value="1"/>
</dbReference>
<dbReference type="Gene3D" id="2.40.10.10">
    <property type="entry name" value="Trypsin-like serine proteases"/>
    <property type="match status" value="1"/>
</dbReference>